<name>A0ABP0QHF3_9DINO</name>
<evidence type="ECO:0008006" key="3">
    <source>
        <dbReference type="Google" id="ProtNLM"/>
    </source>
</evidence>
<accession>A0ABP0QHF3</accession>
<keyword evidence="2" id="KW-1185">Reference proteome</keyword>
<comment type="caution">
    <text evidence="1">The sequence shown here is derived from an EMBL/GenBank/DDBJ whole genome shotgun (WGS) entry which is preliminary data.</text>
</comment>
<sequence length="202" mass="22091">FKGASTVAECTTALSELLWRSGRCKGAYTRLKTPHEAMLQRLGLREEGADDDEAGPLLRSSAVGRPLVFKYDFIEVYAGASKVSAAASELGLVVGPYAFSSEYDMASAPVIGWLSHIMSTGLLSSAMVEPVCTTFSMIRRPPLRSQSKPVGFNPLEKHTRLGNILALSAFTDCLQTWTSMMRFLPQWSAISRRSGSMLVSYR</sequence>
<protein>
    <recommendedName>
        <fullName evidence="3">Subtilisin</fullName>
    </recommendedName>
</protein>
<gene>
    <name evidence="1" type="ORF">CCMP2556_LOCUS42073</name>
</gene>
<dbReference type="EMBL" id="CAXAMN010024461">
    <property type="protein sequence ID" value="CAK9086905.1"/>
    <property type="molecule type" value="Genomic_DNA"/>
</dbReference>
<dbReference type="Proteomes" id="UP001642484">
    <property type="component" value="Unassembled WGS sequence"/>
</dbReference>
<evidence type="ECO:0000313" key="1">
    <source>
        <dbReference type="EMBL" id="CAK9086905.1"/>
    </source>
</evidence>
<reference evidence="1 2" key="1">
    <citation type="submission" date="2024-02" db="EMBL/GenBank/DDBJ databases">
        <authorList>
            <person name="Chen Y."/>
            <person name="Shah S."/>
            <person name="Dougan E. K."/>
            <person name="Thang M."/>
            <person name="Chan C."/>
        </authorList>
    </citation>
    <scope>NUCLEOTIDE SEQUENCE [LARGE SCALE GENOMIC DNA]</scope>
</reference>
<feature type="non-terminal residue" evidence="1">
    <location>
        <position position="1"/>
    </location>
</feature>
<proteinExistence type="predicted"/>
<evidence type="ECO:0000313" key="2">
    <source>
        <dbReference type="Proteomes" id="UP001642484"/>
    </source>
</evidence>
<organism evidence="1 2">
    <name type="scientific">Durusdinium trenchii</name>
    <dbReference type="NCBI Taxonomy" id="1381693"/>
    <lineage>
        <taxon>Eukaryota</taxon>
        <taxon>Sar</taxon>
        <taxon>Alveolata</taxon>
        <taxon>Dinophyceae</taxon>
        <taxon>Suessiales</taxon>
        <taxon>Symbiodiniaceae</taxon>
        <taxon>Durusdinium</taxon>
    </lineage>
</organism>